<dbReference type="OrthoDB" id="6705755at2"/>
<dbReference type="Proteomes" id="UP000014568">
    <property type="component" value="Unassembled WGS sequence"/>
</dbReference>
<accession>S3MW91</accession>
<dbReference type="AlphaFoldDB" id="S3MW91"/>
<gene>
    <name evidence="1" type="ORF">F945_02977</name>
</gene>
<dbReference type="EMBL" id="ATGI01000036">
    <property type="protein sequence ID" value="EPF70733.1"/>
    <property type="molecule type" value="Genomic_DNA"/>
</dbReference>
<dbReference type="PATRIC" id="fig|421052.3.peg.2908"/>
<reference evidence="1 2" key="1">
    <citation type="submission" date="2013-06" db="EMBL/GenBank/DDBJ databases">
        <title>The Genome Sequence of Acinetobacter rudis CIP 110305.</title>
        <authorList>
            <consortium name="The Broad Institute Genome Sequencing Platform"/>
            <consortium name="The Broad Institute Genome Sequencing Center for Infectious Disease"/>
            <person name="Cerqueira G."/>
            <person name="Feldgarden M."/>
            <person name="Courvalin P."/>
            <person name="Perichon B."/>
            <person name="Grillot-Courvalin C."/>
            <person name="Clermont D."/>
            <person name="Rocha E."/>
            <person name="Yoon E.-J."/>
            <person name="Nemec A."/>
            <person name="Young S.K."/>
            <person name="Zeng Q."/>
            <person name="Gargeya S."/>
            <person name="Fitzgerald M."/>
            <person name="Abouelleil A."/>
            <person name="Alvarado L."/>
            <person name="Berlin A.M."/>
            <person name="Chapman S.B."/>
            <person name="Dewar J."/>
            <person name="Goldberg J."/>
            <person name="Griggs A."/>
            <person name="Gujja S."/>
            <person name="Hansen M."/>
            <person name="Howarth C."/>
            <person name="Imamovic A."/>
            <person name="Larimer J."/>
            <person name="McCowan C."/>
            <person name="Murphy C."/>
            <person name="Pearson M."/>
            <person name="Priest M."/>
            <person name="Roberts A."/>
            <person name="Saif S."/>
            <person name="Shea T."/>
            <person name="Sykes S."/>
            <person name="Wortman J."/>
            <person name="Nusbaum C."/>
            <person name="Birren B."/>
        </authorList>
    </citation>
    <scope>NUCLEOTIDE SEQUENCE [LARGE SCALE GENOMIC DNA]</scope>
    <source>
        <strain evidence="1 2">CIP 110305</strain>
    </source>
</reference>
<comment type="caution">
    <text evidence="1">The sequence shown here is derived from an EMBL/GenBank/DDBJ whole genome shotgun (WGS) entry which is preliminary data.</text>
</comment>
<evidence type="ECO:0000313" key="1">
    <source>
        <dbReference type="EMBL" id="EPF70733.1"/>
    </source>
</evidence>
<protein>
    <submittedName>
        <fullName evidence="1">Uncharacterized protein</fullName>
    </submittedName>
</protein>
<dbReference type="HOGENOM" id="CLU_148468_0_0_6"/>
<dbReference type="STRING" id="632955.GCA_000829675_03302"/>
<dbReference type="eggNOG" id="ENOG5031RNU">
    <property type="taxonomic scope" value="Bacteria"/>
</dbReference>
<organism evidence="1 2">
    <name type="scientific">Acinetobacter rudis CIP 110305</name>
    <dbReference type="NCBI Taxonomy" id="421052"/>
    <lineage>
        <taxon>Bacteria</taxon>
        <taxon>Pseudomonadati</taxon>
        <taxon>Pseudomonadota</taxon>
        <taxon>Gammaproteobacteria</taxon>
        <taxon>Moraxellales</taxon>
        <taxon>Moraxellaceae</taxon>
        <taxon>Acinetobacter</taxon>
    </lineage>
</organism>
<keyword evidence="2" id="KW-1185">Reference proteome</keyword>
<proteinExistence type="predicted"/>
<sequence>MKNKPLLTSLLCVSLNVACSKSESEQTQTVQSQKNNDALATQKASLRPELQPWVGHYQADTPCKTCITRCEGCEGTHVDLKLYADQSYRLVRERNAQDEPAEHLAGRFVFLDAAQDKIQLVGTSQRGLIVRAGDFTEIYNQDTGLAYDSSDEFILEKS</sequence>
<dbReference type="RefSeq" id="WP_016657352.1">
    <property type="nucleotide sequence ID" value="NZ_KE340354.1"/>
</dbReference>
<dbReference type="Gene3D" id="2.40.128.640">
    <property type="match status" value="1"/>
</dbReference>
<name>S3MW91_9GAMM</name>
<evidence type="ECO:0000313" key="2">
    <source>
        <dbReference type="Proteomes" id="UP000014568"/>
    </source>
</evidence>